<evidence type="ECO:0008006" key="3">
    <source>
        <dbReference type="Google" id="ProtNLM"/>
    </source>
</evidence>
<dbReference type="Pfam" id="PF07799">
    <property type="entry name" value="DUF1643"/>
    <property type="match status" value="1"/>
</dbReference>
<gene>
    <name evidence="1" type="ORF">PSM7751_03162</name>
</gene>
<organism evidence="1 2">
    <name type="scientific">Pseudooceanicola marinus</name>
    <dbReference type="NCBI Taxonomy" id="396013"/>
    <lineage>
        <taxon>Bacteria</taxon>
        <taxon>Pseudomonadati</taxon>
        <taxon>Pseudomonadota</taxon>
        <taxon>Alphaproteobacteria</taxon>
        <taxon>Rhodobacterales</taxon>
        <taxon>Paracoccaceae</taxon>
        <taxon>Pseudooceanicola</taxon>
    </lineage>
</organism>
<dbReference type="InterPro" id="IPR012441">
    <property type="entry name" value="DUF1643"/>
</dbReference>
<proteinExistence type="predicted"/>
<accession>A0A1X6ZX73</accession>
<evidence type="ECO:0000313" key="1">
    <source>
        <dbReference type="EMBL" id="SLN62283.1"/>
    </source>
</evidence>
<protein>
    <recommendedName>
        <fullName evidence="3">DUF1643 domain-containing protein</fullName>
    </recommendedName>
</protein>
<dbReference type="Proteomes" id="UP000193963">
    <property type="component" value="Unassembled WGS sequence"/>
</dbReference>
<dbReference type="OrthoDB" id="9807577at2"/>
<keyword evidence="2" id="KW-1185">Reference proteome</keyword>
<evidence type="ECO:0000313" key="2">
    <source>
        <dbReference type="Proteomes" id="UP000193963"/>
    </source>
</evidence>
<dbReference type="AlphaFoldDB" id="A0A1X6ZX73"/>
<reference evidence="2" key="1">
    <citation type="submission" date="2017-03" db="EMBL/GenBank/DDBJ databases">
        <authorList>
            <person name="Rodrigo-Torres L."/>
            <person name="Arahal R.D."/>
            <person name="Lucena T."/>
        </authorList>
    </citation>
    <scope>NUCLEOTIDE SEQUENCE [LARGE SCALE GENOMIC DNA]</scope>
    <source>
        <strain evidence="2">CECT 7751</strain>
    </source>
</reference>
<dbReference type="EMBL" id="FWFN01000006">
    <property type="protein sequence ID" value="SLN62283.1"/>
    <property type="molecule type" value="Genomic_DNA"/>
</dbReference>
<name>A0A1X6ZX73_9RHOB</name>
<sequence>MTALVEKHFQKGDATSAALYSPCGHYRYALTRVWDAAAPRLLYVMLNPSTATEQQNDPTIERCERRARTLGYGGFRACNIFAWRETSPALLKKAADPIGPANDAQLAEAARWVGDNGLILCGWGAHADHMGRGKTCAALLRATGRPLAHLGLTKAGEPRHPLYIAYAAQPHRWTVAVD</sequence>